<dbReference type="Pfam" id="PF04101">
    <property type="entry name" value="Glyco_tran_28_C"/>
    <property type="match status" value="1"/>
</dbReference>
<dbReference type="InterPro" id="IPR007235">
    <property type="entry name" value="Glyco_trans_28_C"/>
</dbReference>
<dbReference type="PANTHER" id="PTHR21015">
    <property type="entry name" value="UDP-N-ACETYLGLUCOSAMINE--N-ACETYLMURAMYL-(PENTAPEPTIDE) PYROPHOSPHORYL-UNDECAPRENOL N-ACETYLGLUCOSAMINE TRANSFERASE 1"/>
    <property type="match status" value="1"/>
</dbReference>
<dbReference type="SUPFAM" id="SSF53756">
    <property type="entry name" value="UDP-Glycosyltransferase/glycogen phosphorylase"/>
    <property type="match status" value="1"/>
</dbReference>
<proteinExistence type="predicted"/>
<name>A0A7C4RTB0_9BACT</name>
<comment type="caution">
    <text evidence="3">The sequence shown here is derived from an EMBL/GenBank/DDBJ whole genome shotgun (WGS) entry which is preliminary data.</text>
</comment>
<dbReference type="GO" id="GO:0016758">
    <property type="term" value="F:hexosyltransferase activity"/>
    <property type="evidence" value="ECO:0007669"/>
    <property type="project" value="InterPro"/>
</dbReference>
<evidence type="ECO:0000256" key="1">
    <source>
        <dbReference type="SAM" id="MobiDB-lite"/>
    </source>
</evidence>
<dbReference type="Gene3D" id="3.40.50.2000">
    <property type="entry name" value="Glycogen Phosphorylase B"/>
    <property type="match status" value="1"/>
</dbReference>
<gene>
    <name evidence="3" type="ORF">ENS29_12340</name>
</gene>
<evidence type="ECO:0000313" key="3">
    <source>
        <dbReference type="EMBL" id="HGU33628.1"/>
    </source>
</evidence>
<dbReference type="PANTHER" id="PTHR21015:SF28">
    <property type="entry name" value="SLL1722 PROTEIN"/>
    <property type="match status" value="1"/>
</dbReference>
<evidence type="ECO:0000259" key="2">
    <source>
        <dbReference type="Pfam" id="PF04101"/>
    </source>
</evidence>
<protein>
    <submittedName>
        <fullName evidence="3">Glycosyl transferase</fullName>
    </submittedName>
</protein>
<keyword evidence="3" id="KW-0808">Transferase</keyword>
<dbReference type="AlphaFoldDB" id="A0A7C4RTB0"/>
<sequence length="398" mass="44761">MKILYYSQHVLGMGHFFRTLEICRHLTAHDVVLVVGGNLPENISFPKNIRCVLLPSLMMDSRFSRLTAGDGGKDDLSDIQERRRKMLFETFRQQRPDVFLLELYPFGRKAFRFELDPILEAIVQGELPPCKVCCSVRDILVEKADPVSYENRVIEALNRWFDAVFVHSDPEWISLGETFSRIDDIAIPVRYTGFVAEKPEPDCRMHSRRLQGLEDRDRLVVVSAGGGQVGGELCECAVQAFRYLDAAEGWRGIVFTGPFLEENRFQSIQQLAPPHVKVERFTPSFLSVLCASDISISMAGYNTCMNLLATGVKALVLPFSQNREQGMRAKRFAEKGFVGILSQADLKPDRMAERLLEAERSWPDRSPPPRLDGASETVKCIEAMGRGKGGRSGTPSVN</sequence>
<dbReference type="EMBL" id="DSUH01000284">
    <property type="protein sequence ID" value="HGU33628.1"/>
    <property type="molecule type" value="Genomic_DNA"/>
</dbReference>
<feature type="domain" description="Glycosyl transferase family 28 C-terminal" evidence="2">
    <location>
        <begin position="262"/>
        <end position="359"/>
    </location>
</feature>
<organism evidence="3">
    <name type="scientific">Desulfatirhabdium butyrativorans</name>
    <dbReference type="NCBI Taxonomy" id="340467"/>
    <lineage>
        <taxon>Bacteria</taxon>
        <taxon>Pseudomonadati</taxon>
        <taxon>Thermodesulfobacteriota</taxon>
        <taxon>Desulfobacteria</taxon>
        <taxon>Desulfobacterales</taxon>
        <taxon>Desulfatirhabdiaceae</taxon>
        <taxon>Desulfatirhabdium</taxon>
    </lineage>
</organism>
<accession>A0A7C4RTB0</accession>
<feature type="region of interest" description="Disordered" evidence="1">
    <location>
        <begin position="358"/>
        <end position="398"/>
    </location>
</feature>
<reference evidence="3" key="1">
    <citation type="journal article" date="2020" name="mSystems">
        <title>Genome- and Community-Level Interaction Insights into Carbon Utilization and Element Cycling Functions of Hydrothermarchaeota in Hydrothermal Sediment.</title>
        <authorList>
            <person name="Zhou Z."/>
            <person name="Liu Y."/>
            <person name="Xu W."/>
            <person name="Pan J."/>
            <person name="Luo Z.H."/>
            <person name="Li M."/>
        </authorList>
    </citation>
    <scope>NUCLEOTIDE SEQUENCE [LARGE SCALE GENOMIC DNA]</scope>
    <source>
        <strain evidence="3">SpSt-477</strain>
    </source>
</reference>